<evidence type="ECO:0000313" key="2">
    <source>
        <dbReference type="Proteomes" id="UP000014900"/>
    </source>
</evidence>
<sequence length="54" mass="6386">MGFILYIGEKNMPEGVKEEISAHFPQQARRFRRWPSSTVNLPRNQCSGNIRFYQ</sequence>
<dbReference type="PATRIC" id="fig|1348660.3.peg.3749"/>
<gene>
    <name evidence="1" type="ORF">M621_19080</name>
</gene>
<proteinExistence type="predicted"/>
<accession>S4YPM7</accession>
<evidence type="ECO:0000313" key="1">
    <source>
        <dbReference type="EMBL" id="AGP47237.1"/>
    </source>
</evidence>
<protein>
    <submittedName>
        <fullName evidence="1">Uncharacterized protein</fullName>
    </submittedName>
</protein>
<reference evidence="1 2" key="1">
    <citation type="journal article" date="2013" name="Genome Announc.">
        <title>Genome Sequence of Serratia plymuthica Strain S13, an Endophyte with Germination- and Plant-Growth-Promoting Activity from the Flower of Styrian Oil Pumpkin.</title>
        <authorList>
            <person name="Muller H."/>
            <person name="Furnkranz M."/>
            <person name="Grube M."/>
            <person name="Berg G."/>
        </authorList>
    </citation>
    <scope>NUCLEOTIDE SEQUENCE [LARGE SCALE GENOMIC DNA]</scope>
    <source>
        <strain evidence="1">S13</strain>
    </source>
</reference>
<dbReference type="HOGENOM" id="CLU_3047940_0_0_6"/>
<dbReference type="EMBL" id="CP006566">
    <property type="protein sequence ID" value="AGP47237.1"/>
    <property type="molecule type" value="Genomic_DNA"/>
</dbReference>
<name>S4YPM7_SERPL</name>
<dbReference type="AlphaFoldDB" id="S4YPM7"/>
<dbReference type="Proteomes" id="UP000014900">
    <property type="component" value="Chromosome"/>
</dbReference>
<dbReference type="KEGG" id="sry:M621_19080"/>
<organism evidence="1 2">
    <name type="scientific">Serratia plymuthica S13</name>
    <dbReference type="NCBI Taxonomy" id="1348660"/>
    <lineage>
        <taxon>Bacteria</taxon>
        <taxon>Pseudomonadati</taxon>
        <taxon>Pseudomonadota</taxon>
        <taxon>Gammaproteobacteria</taxon>
        <taxon>Enterobacterales</taxon>
        <taxon>Yersiniaceae</taxon>
        <taxon>Serratia</taxon>
    </lineage>
</organism>